<dbReference type="AlphaFoldDB" id="A0A1L9S707"/>
<reference evidence="5" key="1">
    <citation type="journal article" date="2017" name="Genome Biol.">
        <title>Comparative genomics reveals high biological diversity and specific adaptations in the industrially and medically important fungal genus Aspergillus.</title>
        <authorList>
            <person name="de Vries R.P."/>
            <person name="Riley R."/>
            <person name="Wiebenga A."/>
            <person name="Aguilar-Osorio G."/>
            <person name="Amillis S."/>
            <person name="Uchima C.A."/>
            <person name="Anderluh G."/>
            <person name="Asadollahi M."/>
            <person name="Askin M."/>
            <person name="Barry K."/>
            <person name="Battaglia E."/>
            <person name="Bayram O."/>
            <person name="Benocci T."/>
            <person name="Braus-Stromeyer S.A."/>
            <person name="Caldana C."/>
            <person name="Canovas D."/>
            <person name="Cerqueira G.C."/>
            <person name="Chen F."/>
            <person name="Chen W."/>
            <person name="Choi C."/>
            <person name="Clum A."/>
            <person name="Dos Santos R.A."/>
            <person name="Damasio A.R."/>
            <person name="Diallinas G."/>
            <person name="Emri T."/>
            <person name="Fekete E."/>
            <person name="Flipphi M."/>
            <person name="Freyberg S."/>
            <person name="Gallo A."/>
            <person name="Gournas C."/>
            <person name="Habgood R."/>
            <person name="Hainaut M."/>
            <person name="Harispe M.L."/>
            <person name="Henrissat B."/>
            <person name="Hilden K.S."/>
            <person name="Hope R."/>
            <person name="Hossain A."/>
            <person name="Karabika E."/>
            <person name="Karaffa L."/>
            <person name="Karanyi Z."/>
            <person name="Krasevec N."/>
            <person name="Kuo A."/>
            <person name="Kusch H."/>
            <person name="LaButti K."/>
            <person name="Lagendijk E.L."/>
            <person name="Lapidus A."/>
            <person name="Levasseur A."/>
            <person name="Lindquist E."/>
            <person name="Lipzen A."/>
            <person name="Logrieco A.F."/>
            <person name="MacCabe A."/>
            <person name="Maekelae M.R."/>
            <person name="Malavazi I."/>
            <person name="Melin P."/>
            <person name="Meyer V."/>
            <person name="Mielnichuk N."/>
            <person name="Miskei M."/>
            <person name="Molnar A.P."/>
            <person name="Mule G."/>
            <person name="Ngan C.Y."/>
            <person name="Orejas M."/>
            <person name="Orosz E."/>
            <person name="Ouedraogo J.P."/>
            <person name="Overkamp K.M."/>
            <person name="Park H.-S."/>
            <person name="Perrone G."/>
            <person name="Piumi F."/>
            <person name="Punt P.J."/>
            <person name="Ram A.F."/>
            <person name="Ramon A."/>
            <person name="Rauscher S."/>
            <person name="Record E."/>
            <person name="Riano-Pachon D.M."/>
            <person name="Robert V."/>
            <person name="Roehrig J."/>
            <person name="Ruller R."/>
            <person name="Salamov A."/>
            <person name="Salih N.S."/>
            <person name="Samson R.A."/>
            <person name="Sandor E."/>
            <person name="Sanguinetti M."/>
            <person name="Schuetze T."/>
            <person name="Sepcic K."/>
            <person name="Shelest E."/>
            <person name="Sherlock G."/>
            <person name="Sophianopoulou V."/>
            <person name="Squina F.M."/>
            <person name="Sun H."/>
            <person name="Susca A."/>
            <person name="Todd R.B."/>
            <person name="Tsang A."/>
            <person name="Unkles S.E."/>
            <person name="van de Wiele N."/>
            <person name="van Rossen-Uffink D."/>
            <person name="Oliveira J.V."/>
            <person name="Vesth T.C."/>
            <person name="Visser J."/>
            <person name="Yu J.-H."/>
            <person name="Zhou M."/>
            <person name="Andersen M.R."/>
            <person name="Archer D.B."/>
            <person name="Baker S.E."/>
            <person name="Benoit I."/>
            <person name="Brakhage A.A."/>
            <person name="Braus G.H."/>
            <person name="Fischer R."/>
            <person name="Frisvad J.C."/>
            <person name="Goldman G.H."/>
            <person name="Houbraken J."/>
            <person name="Oakley B."/>
            <person name="Pocsi I."/>
            <person name="Scazzocchio C."/>
            <person name="Seiboth B."/>
            <person name="vanKuyk P.A."/>
            <person name="Wortman J."/>
            <person name="Dyer P.S."/>
            <person name="Grigoriev I.V."/>
        </authorList>
    </citation>
    <scope>NUCLEOTIDE SEQUENCE [LARGE SCALE GENOMIC DNA]</scope>
    <source>
        <strain evidence="5">CBS 506.65</strain>
    </source>
</reference>
<dbReference type="EMBL" id="KV878355">
    <property type="protein sequence ID" value="OJJ42935.1"/>
    <property type="molecule type" value="Genomic_DNA"/>
</dbReference>
<feature type="compositionally biased region" description="Acidic residues" evidence="2">
    <location>
        <begin position="17"/>
        <end position="27"/>
    </location>
</feature>
<gene>
    <name evidence="4" type="ORF">ASPZODRAFT_154915</name>
</gene>
<dbReference type="RefSeq" id="XP_022577445.1">
    <property type="nucleotide sequence ID" value="XM_022726149.1"/>
</dbReference>
<evidence type="ECO:0000256" key="1">
    <source>
        <dbReference type="PROSITE-ProRule" id="PRU00325"/>
    </source>
</evidence>
<name>A0A1L9S707_9EURO</name>
<evidence type="ECO:0000313" key="5">
    <source>
        <dbReference type="Proteomes" id="UP000184188"/>
    </source>
</evidence>
<feature type="region of interest" description="Disordered" evidence="2">
    <location>
        <begin position="1"/>
        <end position="27"/>
    </location>
</feature>
<keyword evidence="5" id="KW-1185">Reference proteome</keyword>
<keyword evidence="1" id="KW-0479">Metal-binding</keyword>
<dbReference type="PROSITE" id="PS50966">
    <property type="entry name" value="ZF_SWIM"/>
    <property type="match status" value="1"/>
</dbReference>
<dbReference type="OrthoDB" id="5387895at2759"/>
<dbReference type="GeneID" id="34612613"/>
<keyword evidence="1" id="KW-0862">Zinc</keyword>
<dbReference type="STRING" id="1073090.A0A1L9S707"/>
<sequence length="420" mass="46138">MVSALDTPRIPRHEGYESETTDISESEQEGHAVCVAWAPSTVRAGSGITYDLSALDGDSGPRALLGLIGRFEVAGCRQVIGPNGYYYFDLSERVQVHIGSSLSTCTCSASKARPDVACQHIFWVLDQLHGYYNSQRTQFGVPLARNGSSPALTPIQTLLTGRLDILAPHLGWPYERDGADTVVPTMSRQETVCDILSAFRADTLTEEFRADLMAETQGDSRSSRTPEQCVMQGDLEATLFGLAAHDDAVYASLCKAMPRGACAAIYFDKVHERLRRLFADFDRSSSRPPSAMSIEKTLDTIRRHAERIEHNLAMRGSVAAQGAAKTLVYLLDEITRRAEGTESIDPATVGPGKQQNNSLYYRLIGDPAGGFFLLDALAQVAPSSLRQFHGQLGVVLHRLREYHAPRAYIHRFTDLMGTIE</sequence>
<evidence type="ECO:0000259" key="3">
    <source>
        <dbReference type="PROSITE" id="PS50966"/>
    </source>
</evidence>
<evidence type="ECO:0000256" key="2">
    <source>
        <dbReference type="SAM" id="MobiDB-lite"/>
    </source>
</evidence>
<proteinExistence type="predicted"/>
<organism evidence="4 5">
    <name type="scientific">Penicilliopsis zonata CBS 506.65</name>
    <dbReference type="NCBI Taxonomy" id="1073090"/>
    <lineage>
        <taxon>Eukaryota</taxon>
        <taxon>Fungi</taxon>
        <taxon>Dikarya</taxon>
        <taxon>Ascomycota</taxon>
        <taxon>Pezizomycotina</taxon>
        <taxon>Eurotiomycetes</taxon>
        <taxon>Eurotiomycetidae</taxon>
        <taxon>Eurotiales</taxon>
        <taxon>Aspergillaceae</taxon>
        <taxon>Penicilliopsis</taxon>
    </lineage>
</organism>
<dbReference type="GO" id="GO:0008270">
    <property type="term" value="F:zinc ion binding"/>
    <property type="evidence" value="ECO:0007669"/>
    <property type="project" value="UniProtKB-KW"/>
</dbReference>
<dbReference type="VEuPathDB" id="FungiDB:ASPZODRAFT_154915"/>
<keyword evidence="1" id="KW-0863">Zinc-finger</keyword>
<dbReference type="InterPro" id="IPR007527">
    <property type="entry name" value="Znf_SWIM"/>
</dbReference>
<feature type="domain" description="SWIM-type" evidence="3">
    <location>
        <begin position="94"/>
        <end position="129"/>
    </location>
</feature>
<protein>
    <recommendedName>
        <fullName evidence="3">SWIM-type domain-containing protein</fullName>
    </recommendedName>
</protein>
<dbReference type="Proteomes" id="UP000184188">
    <property type="component" value="Unassembled WGS sequence"/>
</dbReference>
<accession>A0A1L9S707</accession>
<evidence type="ECO:0000313" key="4">
    <source>
        <dbReference type="EMBL" id="OJJ42935.1"/>
    </source>
</evidence>